<dbReference type="Pfam" id="PF19798">
    <property type="entry name" value="Sulfotransfer_5"/>
    <property type="match status" value="1"/>
</dbReference>
<dbReference type="AlphaFoldDB" id="A0A1M7Y3H3"/>
<sequence>MERGDFNILHEPFSYLYYVKGEDATIGQQYVDPDHPTDYQGIREHILQAGAEKPVFFKDMCAHCHTQLAEDKNFLARLTNTFLIRDPAKTIASFYAMNPKVTADEIGLEQLAQIFQAVAAQNGEPPIVVDAEDLEDNPNETINAYCQRLGIPFIPEAMTWEATHKKEWDIWKDWHRDAAQSTGIVKNMEKFQETVDNNEHLRGYYEKLVPFYNEMYAHKLTPVAP</sequence>
<dbReference type="STRING" id="1121416.SAMN02745220_01590"/>
<dbReference type="PANTHER" id="PTHR48419">
    <property type="entry name" value="SULFOTRANSFERASE DOMAIN-CONTAINING PROTEIN"/>
    <property type="match status" value="1"/>
</dbReference>
<evidence type="ECO:0000313" key="2">
    <source>
        <dbReference type="Proteomes" id="UP000184603"/>
    </source>
</evidence>
<name>A0A1M7Y3H3_9BACT</name>
<dbReference type="SUPFAM" id="SSF52540">
    <property type="entry name" value="P-loop containing nucleoside triphosphate hydrolases"/>
    <property type="match status" value="1"/>
</dbReference>
<evidence type="ECO:0008006" key="3">
    <source>
        <dbReference type="Google" id="ProtNLM"/>
    </source>
</evidence>
<dbReference type="Gene3D" id="3.40.50.300">
    <property type="entry name" value="P-loop containing nucleotide triphosphate hydrolases"/>
    <property type="match status" value="1"/>
</dbReference>
<organism evidence="1 2">
    <name type="scientific">Desulfopila aestuarii DSM 18488</name>
    <dbReference type="NCBI Taxonomy" id="1121416"/>
    <lineage>
        <taxon>Bacteria</taxon>
        <taxon>Pseudomonadati</taxon>
        <taxon>Thermodesulfobacteriota</taxon>
        <taxon>Desulfobulbia</taxon>
        <taxon>Desulfobulbales</taxon>
        <taxon>Desulfocapsaceae</taxon>
        <taxon>Desulfopila</taxon>
    </lineage>
</organism>
<dbReference type="InterPro" id="IPR027417">
    <property type="entry name" value="P-loop_NTPase"/>
</dbReference>
<dbReference type="PANTHER" id="PTHR48419:SF1">
    <property type="entry name" value="SULFOTRANSFERASE DOMAIN-CONTAINING PROTEIN"/>
    <property type="match status" value="1"/>
</dbReference>
<protein>
    <recommendedName>
        <fullName evidence="3">Sulfotransferase family protein</fullName>
    </recommendedName>
</protein>
<gene>
    <name evidence="1" type="ORF">SAMN02745220_01590</name>
</gene>
<accession>A0A1M7Y3H3</accession>
<dbReference type="InterPro" id="IPR053226">
    <property type="entry name" value="Pyrrolopyrazine_biosynth_F"/>
</dbReference>
<dbReference type="EMBL" id="FRFE01000006">
    <property type="protein sequence ID" value="SHO46674.1"/>
    <property type="molecule type" value="Genomic_DNA"/>
</dbReference>
<dbReference type="Proteomes" id="UP000184603">
    <property type="component" value="Unassembled WGS sequence"/>
</dbReference>
<reference evidence="1 2" key="1">
    <citation type="submission" date="2016-12" db="EMBL/GenBank/DDBJ databases">
        <authorList>
            <person name="Song W.-J."/>
            <person name="Kurnit D.M."/>
        </authorList>
    </citation>
    <scope>NUCLEOTIDE SEQUENCE [LARGE SCALE GENOMIC DNA]</scope>
    <source>
        <strain evidence="1 2">DSM 18488</strain>
    </source>
</reference>
<proteinExistence type="predicted"/>
<keyword evidence="2" id="KW-1185">Reference proteome</keyword>
<evidence type="ECO:0000313" key="1">
    <source>
        <dbReference type="EMBL" id="SHO46674.1"/>
    </source>
</evidence>